<dbReference type="InterPro" id="IPR015414">
    <property type="entry name" value="TMEM64"/>
</dbReference>
<evidence type="ECO:0000256" key="6">
    <source>
        <dbReference type="ARBA" id="ARBA00023136"/>
    </source>
</evidence>
<dbReference type="AlphaFoldDB" id="C7MMD8"/>
<dbReference type="InterPro" id="IPR032816">
    <property type="entry name" value="VTT_dom"/>
</dbReference>
<feature type="transmembrane region" description="Helical" evidence="7">
    <location>
        <begin position="124"/>
        <end position="146"/>
    </location>
</feature>
<dbReference type="eggNOG" id="COG0398">
    <property type="taxonomic scope" value="Bacteria"/>
</dbReference>
<feature type="transmembrane region" description="Helical" evidence="7">
    <location>
        <begin position="237"/>
        <end position="257"/>
    </location>
</feature>
<proteinExistence type="inferred from homology"/>
<dbReference type="STRING" id="469378.Ccur_03520"/>
<keyword evidence="6 7" id="KW-0472">Membrane</keyword>
<gene>
    <name evidence="10" type="ordered locus">Ccur_03520</name>
</gene>
<dbReference type="Proteomes" id="UP000000954">
    <property type="component" value="Chromosome"/>
</dbReference>
<protein>
    <recommendedName>
        <fullName evidence="7">TVP38/TMEM64 family membrane protein</fullName>
    </recommendedName>
</protein>
<dbReference type="EMBL" id="CP001682">
    <property type="protein sequence ID" value="ACU94078.1"/>
    <property type="molecule type" value="Genomic_DNA"/>
</dbReference>
<evidence type="ECO:0000256" key="2">
    <source>
        <dbReference type="ARBA" id="ARBA00008640"/>
    </source>
</evidence>
<feature type="domain" description="VTT" evidence="9">
    <location>
        <begin position="112"/>
        <end position="228"/>
    </location>
</feature>
<feature type="transmembrane region" description="Helical" evidence="7">
    <location>
        <begin position="180"/>
        <end position="199"/>
    </location>
</feature>
<evidence type="ECO:0000256" key="7">
    <source>
        <dbReference type="RuleBase" id="RU366058"/>
    </source>
</evidence>
<keyword evidence="4 7" id="KW-0812">Transmembrane</keyword>
<feature type="transmembrane region" description="Helical" evidence="7">
    <location>
        <begin position="92"/>
        <end position="112"/>
    </location>
</feature>
<dbReference type="OrthoDB" id="3173541at2"/>
<accession>C7MMD8</accession>
<feature type="transmembrane region" description="Helical" evidence="7">
    <location>
        <begin position="51"/>
        <end position="72"/>
    </location>
</feature>
<comment type="similarity">
    <text evidence="2 7">Belongs to the TVP38/TMEM64 family.</text>
</comment>
<dbReference type="KEGG" id="ccu:Ccur_03520"/>
<dbReference type="RefSeq" id="WP_012802766.1">
    <property type="nucleotide sequence ID" value="NC_013170.1"/>
</dbReference>
<evidence type="ECO:0000313" key="11">
    <source>
        <dbReference type="Proteomes" id="UP000000954"/>
    </source>
</evidence>
<keyword evidence="11" id="KW-1185">Reference proteome</keyword>
<reference evidence="10 11" key="1">
    <citation type="journal article" date="2009" name="Stand. Genomic Sci.">
        <title>Complete genome sequence of Cryptobacterium curtum type strain (12-3).</title>
        <authorList>
            <person name="Mavrommatis K."/>
            <person name="Pukall R."/>
            <person name="Rohde C."/>
            <person name="Chen F."/>
            <person name="Sims D."/>
            <person name="Brettin T."/>
            <person name="Kuske C."/>
            <person name="Detter J.C."/>
            <person name="Han C."/>
            <person name="Lapidus A."/>
            <person name="Copeland A."/>
            <person name="Glavina Del Rio T."/>
            <person name="Nolan M."/>
            <person name="Lucas S."/>
            <person name="Tice H."/>
            <person name="Cheng J.F."/>
            <person name="Bruce D."/>
            <person name="Goodwin L."/>
            <person name="Pitluck S."/>
            <person name="Ovchinnikova G."/>
            <person name="Pati A."/>
            <person name="Ivanova N."/>
            <person name="Chen A."/>
            <person name="Palaniappan K."/>
            <person name="Chain P."/>
            <person name="D'haeseleer P."/>
            <person name="Goker M."/>
            <person name="Bristow J."/>
            <person name="Eisen J.A."/>
            <person name="Markowitz V."/>
            <person name="Hugenholtz P."/>
            <person name="Rohde M."/>
            <person name="Klenk H.P."/>
            <person name="Kyrpides N.C."/>
        </authorList>
    </citation>
    <scope>NUCLEOTIDE SEQUENCE [LARGE SCALE GENOMIC DNA]</scope>
    <source>
        <strain evidence="11">ATCC 700683 / DSM 15641 / 12-3</strain>
    </source>
</reference>
<evidence type="ECO:0000256" key="3">
    <source>
        <dbReference type="ARBA" id="ARBA00022475"/>
    </source>
</evidence>
<keyword evidence="3 7" id="KW-1003">Cell membrane</keyword>
<sequence length="272" mass="29447">MQSPESKNSEKTPAASASSASARTITHNDAKSSPILHIFGRSVSKTDLFKLLGLLAFIVITVGVVWALWPLLSELFQEGGTEKMIDKVRSAGPWGVLILLAFQLLQIIVAFIPGEVVQVSAGILYGPWGGSAIILLGCLISSWIIYQIVHRLGQPFVEDMVPTKYLEKFQAFEESGRLDVMVFILFLIPAMPKDTFTYLVPLTKMPLKRYLVITTVARTPGVVVSTLAASGLAEGNIAASVAIFAVVAVLAVLAIVFREKLMGLGDRFGKKD</sequence>
<evidence type="ECO:0000313" key="10">
    <source>
        <dbReference type="EMBL" id="ACU94078.1"/>
    </source>
</evidence>
<dbReference type="Pfam" id="PF09335">
    <property type="entry name" value="VTT_dom"/>
    <property type="match status" value="1"/>
</dbReference>
<feature type="transmembrane region" description="Helical" evidence="7">
    <location>
        <begin position="211"/>
        <end position="231"/>
    </location>
</feature>
<evidence type="ECO:0000256" key="4">
    <source>
        <dbReference type="ARBA" id="ARBA00022692"/>
    </source>
</evidence>
<evidence type="ECO:0000256" key="5">
    <source>
        <dbReference type="ARBA" id="ARBA00022989"/>
    </source>
</evidence>
<keyword evidence="5 7" id="KW-1133">Transmembrane helix</keyword>
<dbReference type="PANTHER" id="PTHR12677">
    <property type="entry name" value="GOLGI APPARATUS MEMBRANE PROTEIN TVP38-RELATED"/>
    <property type="match status" value="1"/>
</dbReference>
<evidence type="ECO:0000259" key="9">
    <source>
        <dbReference type="Pfam" id="PF09335"/>
    </source>
</evidence>
<evidence type="ECO:0000256" key="1">
    <source>
        <dbReference type="ARBA" id="ARBA00004651"/>
    </source>
</evidence>
<dbReference type="HOGENOM" id="CLU_038944_5_0_11"/>
<organism evidence="10 11">
    <name type="scientific">Cryptobacterium curtum (strain ATCC 700683 / DSM 15641 / CCUG 43107 / 12-3)</name>
    <dbReference type="NCBI Taxonomy" id="469378"/>
    <lineage>
        <taxon>Bacteria</taxon>
        <taxon>Bacillati</taxon>
        <taxon>Actinomycetota</taxon>
        <taxon>Coriobacteriia</taxon>
        <taxon>Eggerthellales</taxon>
        <taxon>Eggerthellaceae</taxon>
        <taxon>Cryptobacterium</taxon>
    </lineage>
</organism>
<dbReference type="PANTHER" id="PTHR12677:SF59">
    <property type="entry name" value="GOLGI APPARATUS MEMBRANE PROTEIN TVP38-RELATED"/>
    <property type="match status" value="1"/>
</dbReference>
<evidence type="ECO:0000256" key="8">
    <source>
        <dbReference type="SAM" id="MobiDB-lite"/>
    </source>
</evidence>
<name>C7MMD8_CRYCD</name>
<feature type="region of interest" description="Disordered" evidence="8">
    <location>
        <begin position="1"/>
        <end position="25"/>
    </location>
</feature>
<dbReference type="GO" id="GO:0005886">
    <property type="term" value="C:plasma membrane"/>
    <property type="evidence" value="ECO:0007669"/>
    <property type="project" value="UniProtKB-SubCell"/>
</dbReference>
<comment type="subcellular location">
    <subcellularLocation>
        <location evidence="1 7">Cell membrane</location>
        <topology evidence="1 7">Multi-pass membrane protein</topology>
    </subcellularLocation>
</comment>